<feature type="transmembrane region" description="Helical" evidence="1">
    <location>
        <begin position="113"/>
        <end position="131"/>
    </location>
</feature>
<keyword evidence="1" id="KW-0472">Membrane</keyword>
<dbReference type="RefSeq" id="WP_397086683.1">
    <property type="nucleotide sequence ID" value="NZ_JBITGY010000008.1"/>
</dbReference>
<name>A0ABW7Z541_9ACTN</name>
<feature type="transmembrane region" description="Helical" evidence="1">
    <location>
        <begin position="21"/>
        <end position="44"/>
    </location>
</feature>
<evidence type="ECO:0000313" key="4">
    <source>
        <dbReference type="Proteomes" id="UP001612741"/>
    </source>
</evidence>
<dbReference type="Pfam" id="PF07730">
    <property type="entry name" value="HisKA_3"/>
    <property type="match status" value="1"/>
</dbReference>
<proteinExistence type="predicted"/>
<feature type="transmembrane region" description="Helical" evidence="1">
    <location>
        <begin position="88"/>
        <end position="107"/>
    </location>
</feature>
<gene>
    <name evidence="3" type="ORF">ACIBG2_30995</name>
</gene>
<sequence>MAYLLYGSAYAVADAWPRLGWPGGAGVFVLAAVTFAACAGGAVFGGPGYLLVVGLAGGLGLHAVAPYTGLAALFVIAFTVPYRLPVRWAATLVAVDMAGITLVSLAVRLPVAALIGVTIGIGYCSILAFLLHQITLTRQLAESRVREAAQAERTHLAREIHDILAHAQSAQIVHLEGARLLLERGDLPAGLDRVNRAVRLARSGLEETRRVDWDA</sequence>
<dbReference type="Gene3D" id="1.20.5.1930">
    <property type="match status" value="1"/>
</dbReference>
<keyword evidence="3" id="KW-0808">Transferase</keyword>
<feature type="domain" description="Signal transduction histidine kinase subgroup 3 dimerisation and phosphoacceptor" evidence="2">
    <location>
        <begin position="152"/>
        <end position="211"/>
    </location>
</feature>
<dbReference type="GO" id="GO:0016301">
    <property type="term" value="F:kinase activity"/>
    <property type="evidence" value="ECO:0007669"/>
    <property type="project" value="UniProtKB-KW"/>
</dbReference>
<evidence type="ECO:0000256" key="1">
    <source>
        <dbReference type="SAM" id="Phobius"/>
    </source>
</evidence>
<keyword evidence="1" id="KW-1133">Transmembrane helix</keyword>
<evidence type="ECO:0000259" key="2">
    <source>
        <dbReference type="Pfam" id="PF07730"/>
    </source>
</evidence>
<keyword evidence="4" id="KW-1185">Reference proteome</keyword>
<dbReference type="EMBL" id="JBITGY010000008">
    <property type="protein sequence ID" value="MFI6501844.1"/>
    <property type="molecule type" value="Genomic_DNA"/>
</dbReference>
<reference evidence="3 4" key="1">
    <citation type="submission" date="2024-10" db="EMBL/GenBank/DDBJ databases">
        <title>The Natural Products Discovery Center: Release of the First 8490 Sequenced Strains for Exploring Actinobacteria Biosynthetic Diversity.</title>
        <authorList>
            <person name="Kalkreuter E."/>
            <person name="Kautsar S.A."/>
            <person name="Yang D."/>
            <person name="Bader C.D."/>
            <person name="Teijaro C.N."/>
            <person name="Fluegel L."/>
            <person name="Davis C.M."/>
            <person name="Simpson J.R."/>
            <person name="Lauterbach L."/>
            <person name="Steele A.D."/>
            <person name="Gui C."/>
            <person name="Meng S."/>
            <person name="Li G."/>
            <person name="Viehrig K."/>
            <person name="Ye F."/>
            <person name="Su P."/>
            <person name="Kiefer A.F."/>
            <person name="Nichols A."/>
            <person name="Cepeda A.J."/>
            <person name="Yan W."/>
            <person name="Fan B."/>
            <person name="Jiang Y."/>
            <person name="Adhikari A."/>
            <person name="Zheng C.-J."/>
            <person name="Schuster L."/>
            <person name="Cowan T.M."/>
            <person name="Smanski M.J."/>
            <person name="Chevrette M.G."/>
            <person name="De Carvalho L.P.S."/>
            <person name="Shen B."/>
        </authorList>
    </citation>
    <scope>NUCLEOTIDE SEQUENCE [LARGE SCALE GENOMIC DNA]</scope>
    <source>
        <strain evidence="3 4">NPDC050545</strain>
    </source>
</reference>
<dbReference type="InterPro" id="IPR011712">
    <property type="entry name" value="Sig_transdc_His_kin_sub3_dim/P"/>
</dbReference>
<feature type="transmembrane region" description="Helical" evidence="1">
    <location>
        <begin position="50"/>
        <end position="76"/>
    </location>
</feature>
<organism evidence="3 4">
    <name type="scientific">Nonomuraea typhae</name>
    <dbReference type="NCBI Taxonomy" id="2603600"/>
    <lineage>
        <taxon>Bacteria</taxon>
        <taxon>Bacillati</taxon>
        <taxon>Actinomycetota</taxon>
        <taxon>Actinomycetes</taxon>
        <taxon>Streptosporangiales</taxon>
        <taxon>Streptosporangiaceae</taxon>
        <taxon>Nonomuraea</taxon>
    </lineage>
</organism>
<evidence type="ECO:0000313" key="3">
    <source>
        <dbReference type="EMBL" id="MFI6501844.1"/>
    </source>
</evidence>
<dbReference type="Proteomes" id="UP001612741">
    <property type="component" value="Unassembled WGS sequence"/>
</dbReference>
<accession>A0ABW7Z541</accession>
<keyword evidence="3" id="KW-0418">Kinase</keyword>
<comment type="caution">
    <text evidence="3">The sequence shown here is derived from an EMBL/GenBank/DDBJ whole genome shotgun (WGS) entry which is preliminary data.</text>
</comment>
<protein>
    <submittedName>
        <fullName evidence="3">Histidine kinase</fullName>
    </submittedName>
</protein>
<keyword evidence="1" id="KW-0812">Transmembrane</keyword>